<evidence type="ECO:0000259" key="5">
    <source>
        <dbReference type="PROSITE" id="PS50937"/>
    </source>
</evidence>
<sequence length="141" mass="15889">MYIGELAKLSGTSAKAIRHYENLGLLGQVERQGVYRIYDLQDVQVVQWIKQAQSLGFRLNELVAAFQKDADGQLNWQEMNRQIEFKRSAICQEIAHLQSLEARLTAMHIEIDECISGAPLAAEPTPDQAKFYAFCAEAQST</sequence>
<evidence type="ECO:0000256" key="1">
    <source>
        <dbReference type="ARBA" id="ARBA00022491"/>
    </source>
</evidence>
<evidence type="ECO:0000256" key="2">
    <source>
        <dbReference type="ARBA" id="ARBA00023015"/>
    </source>
</evidence>
<feature type="domain" description="HTH merR-type" evidence="5">
    <location>
        <begin position="1"/>
        <end position="68"/>
    </location>
</feature>
<dbReference type="PRINTS" id="PR00040">
    <property type="entry name" value="HTHMERR"/>
</dbReference>
<keyword evidence="3" id="KW-0238">DNA-binding</keyword>
<keyword evidence="1" id="KW-0678">Repressor</keyword>
<evidence type="ECO:0000313" key="6">
    <source>
        <dbReference type="EMBL" id="QZA78410.1"/>
    </source>
</evidence>
<keyword evidence="7" id="KW-1185">Reference proteome</keyword>
<dbReference type="SUPFAM" id="SSF46955">
    <property type="entry name" value="Putative DNA-binding domain"/>
    <property type="match status" value="1"/>
</dbReference>
<evidence type="ECO:0000256" key="3">
    <source>
        <dbReference type="ARBA" id="ARBA00023125"/>
    </source>
</evidence>
<dbReference type="EMBL" id="CP081150">
    <property type="protein sequence ID" value="QZA78410.1"/>
    <property type="molecule type" value="Genomic_DNA"/>
</dbReference>
<evidence type="ECO:0000256" key="4">
    <source>
        <dbReference type="ARBA" id="ARBA00023163"/>
    </source>
</evidence>
<dbReference type="InterPro" id="IPR000551">
    <property type="entry name" value="MerR-type_HTH_dom"/>
</dbReference>
<proteinExistence type="predicted"/>
<dbReference type="Proteomes" id="UP000825679">
    <property type="component" value="Chromosome"/>
</dbReference>
<dbReference type="InterPro" id="IPR047057">
    <property type="entry name" value="MerR_fam"/>
</dbReference>
<dbReference type="SMART" id="SM00422">
    <property type="entry name" value="HTH_MERR"/>
    <property type="match status" value="1"/>
</dbReference>
<dbReference type="Gene3D" id="1.10.1660.10">
    <property type="match status" value="1"/>
</dbReference>
<protein>
    <submittedName>
        <fullName evidence="6">MerR family transcriptional regulator</fullName>
    </submittedName>
</protein>
<keyword evidence="2" id="KW-0805">Transcription regulation</keyword>
<dbReference type="RefSeq" id="WP_221006942.1">
    <property type="nucleotide sequence ID" value="NZ_CP081150.1"/>
</dbReference>
<dbReference type="InterPro" id="IPR009061">
    <property type="entry name" value="DNA-bd_dom_put_sf"/>
</dbReference>
<accession>A0ABX8Z9C2</accession>
<gene>
    <name evidence="6" type="ORF">K4H28_03060</name>
</gene>
<name>A0ABX8Z9C2_9NEIS</name>
<evidence type="ECO:0000313" key="7">
    <source>
        <dbReference type="Proteomes" id="UP000825679"/>
    </source>
</evidence>
<dbReference type="PANTHER" id="PTHR30204">
    <property type="entry name" value="REDOX-CYCLING DRUG-SENSING TRANSCRIPTIONAL ACTIVATOR SOXR"/>
    <property type="match status" value="1"/>
</dbReference>
<keyword evidence="4" id="KW-0804">Transcription</keyword>
<dbReference type="PANTHER" id="PTHR30204:SF69">
    <property type="entry name" value="MERR-FAMILY TRANSCRIPTIONAL REGULATOR"/>
    <property type="match status" value="1"/>
</dbReference>
<dbReference type="PROSITE" id="PS50937">
    <property type="entry name" value="HTH_MERR_2"/>
    <property type="match status" value="1"/>
</dbReference>
<organism evidence="6 7">
    <name type="scientific">Deefgea tanakiae</name>
    <dbReference type="NCBI Taxonomy" id="2865840"/>
    <lineage>
        <taxon>Bacteria</taxon>
        <taxon>Pseudomonadati</taxon>
        <taxon>Pseudomonadota</taxon>
        <taxon>Betaproteobacteria</taxon>
        <taxon>Neisseriales</taxon>
        <taxon>Chitinibacteraceae</taxon>
        <taxon>Deefgea</taxon>
    </lineage>
</organism>
<dbReference type="Pfam" id="PF13411">
    <property type="entry name" value="MerR_1"/>
    <property type="match status" value="1"/>
</dbReference>
<reference evidence="6 7" key="1">
    <citation type="submission" date="2021-08" db="EMBL/GenBank/DDBJ databases">
        <title>complete genome sequencing of Deefgea sp. D25.</title>
        <authorList>
            <person name="Bae J.-W."/>
            <person name="Gim D.-H."/>
        </authorList>
    </citation>
    <scope>NUCLEOTIDE SEQUENCE [LARGE SCALE GENOMIC DNA]</scope>
    <source>
        <strain evidence="6 7">D25</strain>
    </source>
</reference>